<dbReference type="AlphaFoldDB" id="A0A2T7PK30"/>
<protein>
    <recommendedName>
        <fullName evidence="2">Isochorismatase-like domain-containing protein</fullName>
    </recommendedName>
</protein>
<dbReference type="STRING" id="400727.A0A2T7PK30"/>
<feature type="domain" description="Isochorismatase-like" evidence="2">
    <location>
        <begin position="2"/>
        <end position="111"/>
    </location>
</feature>
<dbReference type="InterPro" id="IPR050993">
    <property type="entry name" value="Isochorismatase_domain"/>
</dbReference>
<dbReference type="SUPFAM" id="SSF52499">
    <property type="entry name" value="Isochorismatase-like hydrolases"/>
    <property type="match status" value="1"/>
</dbReference>
<dbReference type="Proteomes" id="UP000245119">
    <property type="component" value="Linkage Group LG3"/>
</dbReference>
<keyword evidence="4" id="KW-1185">Reference proteome</keyword>
<accession>A0A2T7PK30</accession>
<organism evidence="3 4">
    <name type="scientific">Pomacea canaliculata</name>
    <name type="common">Golden apple snail</name>
    <dbReference type="NCBI Taxonomy" id="400727"/>
    <lineage>
        <taxon>Eukaryota</taxon>
        <taxon>Metazoa</taxon>
        <taxon>Spiralia</taxon>
        <taxon>Lophotrochozoa</taxon>
        <taxon>Mollusca</taxon>
        <taxon>Gastropoda</taxon>
        <taxon>Caenogastropoda</taxon>
        <taxon>Architaenioglossa</taxon>
        <taxon>Ampullarioidea</taxon>
        <taxon>Ampullariidae</taxon>
        <taxon>Pomacea</taxon>
    </lineage>
</organism>
<dbReference type="Gene3D" id="3.40.50.850">
    <property type="entry name" value="Isochorismatase-like"/>
    <property type="match status" value="1"/>
</dbReference>
<evidence type="ECO:0000313" key="4">
    <source>
        <dbReference type="Proteomes" id="UP000245119"/>
    </source>
</evidence>
<proteinExistence type="inferred from homology"/>
<dbReference type="Pfam" id="PF00857">
    <property type="entry name" value="Isochorismatase"/>
    <property type="match status" value="1"/>
</dbReference>
<dbReference type="PANTHER" id="PTHR14119:SF3">
    <property type="entry name" value="ISOCHORISMATASE DOMAIN-CONTAINING PROTEIN 2"/>
    <property type="match status" value="1"/>
</dbReference>
<comment type="similarity">
    <text evidence="1">Belongs to the isochorismatase family.</text>
</comment>
<dbReference type="PANTHER" id="PTHR14119">
    <property type="entry name" value="HYDROLASE"/>
    <property type="match status" value="1"/>
</dbReference>
<evidence type="ECO:0000256" key="1">
    <source>
        <dbReference type="ARBA" id="ARBA00006336"/>
    </source>
</evidence>
<reference evidence="3 4" key="1">
    <citation type="submission" date="2018-04" db="EMBL/GenBank/DDBJ databases">
        <title>The genome of golden apple snail Pomacea canaliculata provides insight into stress tolerance and invasive adaptation.</title>
        <authorList>
            <person name="Liu C."/>
            <person name="Liu B."/>
            <person name="Ren Y."/>
            <person name="Zhang Y."/>
            <person name="Wang H."/>
            <person name="Li S."/>
            <person name="Jiang F."/>
            <person name="Yin L."/>
            <person name="Zhang G."/>
            <person name="Qian W."/>
            <person name="Fan W."/>
        </authorList>
    </citation>
    <scope>NUCLEOTIDE SEQUENCE [LARGE SCALE GENOMIC DNA]</scope>
    <source>
        <strain evidence="3">SZHN2017</strain>
        <tissue evidence="3">Muscle</tissue>
    </source>
</reference>
<evidence type="ECO:0000259" key="2">
    <source>
        <dbReference type="Pfam" id="PF00857"/>
    </source>
</evidence>
<gene>
    <name evidence="3" type="ORF">C0Q70_05028</name>
</gene>
<evidence type="ECO:0000313" key="3">
    <source>
        <dbReference type="EMBL" id="PVD33768.1"/>
    </source>
</evidence>
<dbReference type="InterPro" id="IPR036380">
    <property type="entry name" value="Isochorismatase-like_sf"/>
</dbReference>
<comment type="caution">
    <text evidence="3">The sequence shown here is derived from an EMBL/GenBank/DDBJ whole genome shotgun (WGS) entry which is preliminary data.</text>
</comment>
<dbReference type="EMBL" id="PZQS01000003">
    <property type="protein sequence ID" value="PVD33768.1"/>
    <property type="molecule type" value="Genomic_DNA"/>
</dbReference>
<dbReference type="OrthoDB" id="269496at2759"/>
<dbReference type="InterPro" id="IPR000868">
    <property type="entry name" value="Isochorismatase-like_dom"/>
</dbReference>
<sequence>MPVVVTEQYPKGLGHTVPELGVKDEKVFSKTRFSMLIPDVEKYLKQCGDIKSVILCGIETQACVLQTTLDLLERNYDVHVIADACSSRSMVDRIYALQRMKEAGAYLTTSESVMLLLCKDAAHPKFREVQKVIWETAPDSGLLSGLSPEGTPV</sequence>
<name>A0A2T7PK30_POMCA</name>